<feature type="region of interest" description="Disordered" evidence="9">
    <location>
        <begin position="1"/>
        <end position="28"/>
    </location>
</feature>
<dbReference type="Pfam" id="PF04535">
    <property type="entry name" value="CASP_dom"/>
    <property type="match status" value="1"/>
</dbReference>
<feature type="transmembrane region" description="Helical" evidence="8">
    <location>
        <begin position="165"/>
        <end position="186"/>
    </location>
</feature>
<evidence type="ECO:0000313" key="11">
    <source>
        <dbReference type="EMBL" id="KAJ6303380.1"/>
    </source>
</evidence>
<keyword evidence="12" id="KW-1185">Reference proteome</keyword>
<accession>A0ABQ8ZNU9</accession>
<name>A0ABQ8ZNU9_9ROSI</name>
<keyword evidence="7 8" id="KW-0472">Membrane</keyword>
<protein>
    <recommendedName>
        <fullName evidence="8">CASP-like protein</fullName>
    </recommendedName>
</protein>
<evidence type="ECO:0000256" key="1">
    <source>
        <dbReference type="ARBA" id="ARBA00004651"/>
    </source>
</evidence>
<evidence type="ECO:0000256" key="8">
    <source>
        <dbReference type="RuleBase" id="RU361233"/>
    </source>
</evidence>
<evidence type="ECO:0000256" key="2">
    <source>
        <dbReference type="ARBA" id="ARBA00007651"/>
    </source>
</evidence>
<comment type="caution">
    <text evidence="11">The sequence shown here is derived from an EMBL/GenBank/DDBJ whole genome shotgun (WGS) entry which is preliminary data.</text>
</comment>
<evidence type="ECO:0000256" key="4">
    <source>
        <dbReference type="ARBA" id="ARBA00022475"/>
    </source>
</evidence>
<feature type="transmembrane region" description="Helical" evidence="8">
    <location>
        <begin position="51"/>
        <end position="70"/>
    </location>
</feature>
<organism evidence="11 12">
    <name type="scientific">Salix suchowensis</name>
    <dbReference type="NCBI Taxonomy" id="1278906"/>
    <lineage>
        <taxon>Eukaryota</taxon>
        <taxon>Viridiplantae</taxon>
        <taxon>Streptophyta</taxon>
        <taxon>Embryophyta</taxon>
        <taxon>Tracheophyta</taxon>
        <taxon>Spermatophyta</taxon>
        <taxon>Magnoliopsida</taxon>
        <taxon>eudicotyledons</taxon>
        <taxon>Gunneridae</taxon>
        <taxon>Pentapetalae</taxon>
        <taxon>rosids</taxon>
        <taxon>fabids</taxon>
        <taxon>Malpighiales</taxon>
        <taxon>Salicaceae</taxon>
        <taxon>Saliceae</taxon>
        <taxon>Salix</taxon>
    </lineage>
</organism>
<comment type="similarity">
    <text evidence="2 8">Belongs to the Casparian strip membrane proteins (CASP) family.</text>
</comment>
<feature type="transmembrane region" description="Helical" evidence="8">
    <location>
        <begin position="85"/>
        <end position="104"/>
    </location>
</feature>
<evidence type="ECO:0000313" key="12">
    <source>
        <dbReference type="Proteomes" id="UP001141253"/>
    </source>
</evidence>
<dbReference type="Proteomes" id="UP001141253">
    <property type="component" value="Chromosome 16"/>
</dbReference>
<keyword evidence="5 8" id="KW-0812">Transmembrane</keyword>
<reference evidence="11" key="2">
    <citation type="journal article" date="2023" name="Int. J. Mol. Sci.">
        <title>De Novo Assembly and Annotation of 11 Diverse Shrub Willow (Salix) Genomes Reveals Novel Gene Organization in Sex-Linked Regions.</title>
        <authorList>
            <person name="Hyden B."/>
            <person name="Feng K."/>
            <person name="Yates T.B."/>
            <person name="Jawdy S."/>
            <person name="Cereghino C."/>
            <person name="Smart L.B."/>
            <person name="Muchero W."/>
        </authorList>
    </citation>
    <scope>NUCLEOTIDE SEQUENCE</scope>
    <source>
        <tissue evidence="11">Shoot tip</tissue>
    </source>
</reference>
<reference evidence="11" key="1">
    <citation type="submission" date="2022-10" db="EMBL/GenBank/DDBJ databases">
        <authorList>
            <person name="Hyden B.L."/>
            <person name="Feng K."/>
            <person name="Yates T."/>
            <person name="Jawdy S."/>
            <person name="Smart L.B."/>
            <person name="Muchero W."/>
        </authorList>
    </citation>
    <scope>NUCLEOTIDE SEQUENCE</scope>
    <source>
        <tissue evidence="11">Shoot tip</tissue>
    </source>
</reference>
<dbReference type="PANTHER" id="PTHR33573">
    <property type="entry name" value="CASP-LIKE PROTEIN 4A4"/>
    <property type="match status" value="1"/>
</dbReference>
<sequence length="233" mass="25693">MSNSEDKPPNNYVESPATDIPTPAVETGTGFGVAPITRRWRREDMLNRGSLALRGLALLFSLLAFIIMASNKHGDWKNYDKYEEYRYLLAIAMLSTLYTAGQALRHVHELSTGKQMLEKRTSAMVDFFGDQIVAYLLVSSSSSAVPLTNRMREGADNIFTDSSAAAISMGFLAFISLALSALISGYKLSTQSIWTYTVFQVNLVHQQLRGATLIARPCSRFMISTTQTLSSGV</sequence>
<keyword evidence="6 8" id="KW-1133">Transmembrane helix</keyword>
<dbReference type="EMBL" id="JAPFFI010000027">
    <property type="protein sequence ID" value="KAJ6303380.1"/>
    <property type="molecule type" value="Genomic_DNA"/>
</dbReference>
<evidence type="ECO:0000256" key="6">
    <source>
        <dbReference type="ARBA" id="ARBA00022989"/>
    </source>
</evidence>
<evidence type="ECO:0000256" key="7">
    <source>
        <dbReference type="ARBA" id="ARBA00023136"/>
    </source>
</evidence>
<evidence type="ECO:0000256" key="3">
    <source>
        <dbReference type="ARBA" id="ARBA00011489"/>
    </source>
</evidence>
<evidence type="ECO:0000256" key="9">
    <source>
        <dbReference type="SAM" id="MobiDB-lite"/>
    </source>
</evidence>
<dbReference type="PANTHER" id="PTHR33573:SF57">
    <property type="entry name" value="CASP-LIKE PROTEIN 4B1"/>
    <property type="match status" value="1"/>
</dbReference>
<comment type="subcellular location">
    <subcellularLocation>
        <location evidence="1 8">Cell membrane</location>
        <topology evidence="1 8">Multi-pass membrane protein</topology>
    </subcellularLocation>
</comment>
<proteinExistence type="inferred from homology"/>
<gene>
    <name evidence="11" type="ORF">OIU77_017288</name>
</gene>
<evidence type="ECO:0000256" key="5">
    <source>
        <dbReference type="ARBA" id="ARBA00022692"/>
    </source>
</evidence>
<evidence type="ECO:0000259" key="10">
    <source>
        <dbReference type="Pfam" id="PF04535"/>
    </source>
</evidence>
<keyword evidence="4 8" id="KW-1003">Cell membrane</keyword>
<feature type="domain" description="Casparian strip membrane protein" evidence="10">
    <location>
        <begin position="46"/>
        <end position="175"/>
    </location>
</feature>
<comment type="subunit">
    <text evidence="3 8">Homodimer and heterodimers.</text>
</comment>
<dbReference type="InterPro" id="IPR006702">
    <property type="entry name" value="CASP_dom"/>
</dbReference>
<feature type="transmembrane region" description="Helical" evidence="8">
    <location>
        <begin position="125"/>
        <end position="145"/>
    </location>
</feature>